<organism evidence="2 3">
    <name type="scientific">Paracerasibacillus soli</name>
    <dbReference type="NCBI Taxonomy" id="480284"/>
    <lineage>
        <taxon>Bacteria</taxon>
        <taxon>Bacillati</taxon>
        <taxon>Bacillota</taxon>
        <taxon>Bacilli</taxon>
        <taxon>Bacillales</taxon>
        <taxon>Bacillaceae</taxon>
        <taxon>Paracerasibacillus</taxon>
    </lineage>
</organism>
<reference evidence="2 3" key="1">
    <citation type="submission" date="2023-10" db="EMBL/GenBank/DDBJ databases">
        <title>Virgibacillus soli CC-YMP-6 genome.</title>
        <authorList>
            <person name="Miliotis G."/>
            <person name="Sengupta P."/>
            <person name="Hameed A."/>
            <person name="Chuvochina M."/>
            <person name="Mcdonagh F."/>
            <person name="Simpson A.C."/>
            <person name="Singh N.K."/>
            <person name="Rekha P.D."/>
            <person name="Raman K."/>
            <person name="Hugenholtz P."/>
            <person name="Venkateswaran K."/>
        </authorList>
    </citation>
    <scope>NUCLEOTIDE SEQUENCE [LARGE SCALE GENOMIC DNA]</scope>
    <source>
        <strain evidence="2 3">CC-YMP-6</strain>
    </source>
</reference>
<evidence type="ECO:0000256" key="1">
    <source>
        <dbReference type="SAM" id="Phobius"/>
    </source>
</evidence>
<gene>
    <name evidence="2" type="ORF">RWD45_14460</name>
</gene>
<comment type="caution">
    <text evidence="2">The sequence shown here is derived from an EMBL/GenBank/DDBJ whole genome shotgun (WGS) entry which is preliminary data.</text>
</comment>
<keyword evidence="1" id="KW-0472">Membrane</keyword>
<dbReference type="RefSeq" id="WP_320380356.1">
    <property type="nucleotide sequence ID" value="NZ_JAWDIQ010000002.1"/>
</dbReference>
<protein>
    <recommendedName>
        <fullName evidence="4">DUF3976 domain-containing protein</fullName>
    </recommendedName>
</protein>
<name>A0ABU5CTA9_9BACI</name>
<dbReference type="EMBL" id="JAWDIQ010000002">
    <property type="protein sequence ID" value="MDY0409561.1"/>
    <property type="molecule type" value="Genomic_DNA"/>
</dbReference>
<evidence type="ECO:0000313" key="3">
    <source>
        <dbReference type="Proteomes" id="UP001275315"/>
    </source>
</evidence>
<accession>A0ABU5CTA9</accession>
<keyword evidence="1" id="KW-0812">Transmembrane</keyword>
<feature type="transmembrane region" description="Helical" evidence="1">
    <location>
        <begin position="38"/>
        <end position="57"/>
    </location>
</feature>
<keyword evidence="1" id="KW-1133">Transmembrane helix</keyword>
<evidence type="ECO:0000313" key="2">
    <source>
        <dbReference type="EMBL" id="MDY0409561.1"/>
    </source>
</evidence>
<sequence>MKSAAIFAVFIGLLLGIYLLIRHDFEGHYKLTKKGYTKLLIAMAVITIVIMVTVYMIESMQF</sequence>
<keyword evidence="3" id="KW-1185">Reference proteome</keyword>
<proteinExistence type="predicted"/>
<dbReference type="Proteomes" id="UP001275315">
    <property type="component" value="Unassembled WGS sequence"/>
</dbReference>
<evidence type="ECO:0008006" key="4">
    <source>
        <dbReference type="Google" id="ProtNLM"/>
    </source>
</evidence>